<evidence type="ECO:0000256" key="6">
    <source>
        <dbReference type="SAM" id="Phobius"/>
    </source>
</evidence>
<evidence type="ECO:0000259" key="9">
    <source>
        <dbReference type="Pfam" id="PF20520"/>
    </source>
</evidence>
<dbReference type="Pfam" id="PF20520">
    <property type="entry name" value="Ac45-VOA1_TM"/>
    <property type="match status" value="1"/>
</dbReference>
<feature type="transmembrane region" description="Helical" evidence="6">
    <location>
        <begin position="242"/>
        <end position="265"/>
    </location>
</feature>
<sequence length="301" mass="33593">MLARAWLWVALSLFPRLATCHEPAEGDRVRPCGGEERGGACTCWLHPQKFAAGSSRRLLQTPGAAVPFPPLKVMGDGKPCILFRARRIALRYQNSSLLDLTQRAFSPDHPVDTRGSICSKDKAQLVMKFGDVEDLRALSIRLQMSSKFYESAGQSWFSLDRVSLHYNWSEEARFNATEVYAPATSSYHCQHVSNLPRYSPLLVASGHTDPARLWSLTFTDFQLQAFNVFSGKFSSPADCATFLTPAVLMGLISSLILLLVLAYALHMVVHLRHVDHYDHKTTVYFPRAPESDTCSADKNSL</sequence>
<dbReference type="GO" id="GO:0030659">
    <property type="term" value="C:cytoplasmic vesicle membrane"/>
    <property type="evidence" value="ECO:0007669"/>
    <property type="project" value="UniProtKB-ARBA"/>
</dbReference>
<evidence type="ECO:0000256" key="2">
    <source>
        <dbReference type="ARBA" id="ARBA00009037"/>
    </source>
</evidence>
<dbReference type="InterPro" id="IPR008388">
    <property type="entry name" value="Ac45_acc_su"/>
</dbReference>
<dbReference type="Proteomes" id="UP001174136">
    <property type="component" value="Unassembled WGS sequence"/>
</dbReference>
<keyword evidence="11" id="KW-1185">Reference proteome</keyword>
<dbReference type="GO" id="GO:0033176">
    <property type="term" value="C:proton-transporting V-type ATPase complex"/>
    <property type="evidence" value="ECO:0007669"/>
    <property type="project" value="TreeGrafter"/>
</dbReference>
<dbReference type="GO" id="GO:0012505">
    <property type="term" value="C:endomembrane system"/>
    <property type="evidence" value="ECO:0007669"/>
    <property type="project" value="UniProtKB-ARBA"/>
</dbReference>
<keyword evidence="3 6" id="KW-0812">Transmembrane</keyword>
<keyword evidence="7" id="KW-0732">Signal</keyword>
<feature type="domain" description="V-type proton ATPase subunit S1 luminal" evidence="8">
    <location>
        <begin position="78"/>
        <end position="226"/>
    </location>
</feature>
<dbReference type="PANTHER" id="PTHR12471">
    <property type="entry name" value="VACUOLAR ATP SYNTHASE SUBUNIT S1"/>
    <property type="match status" value="1"/>
</dbReference>
<dbReference type="EMBL" id="JAOPHQ010005405">
    <property type="protein sequence ID" value="KAK0135877.1"/>
    <property type="molecule type" value="Genomic_DNA"/>
</dbReference>
<protein>
    <submittedName>
        <fullName evidence="10">V-type proton ATPase subunit S1-like protein</fullName>
    </submittedName>
</protein>
<dbReference type="InterPro" id="IPR046756">
    <property type="entry name" value="VAS1/VOA1_TM"/>
</dbReference>
<keyword evidence="4 6" id="KW-1133">Transmembrane helix</keyword>
<evidence type="ECO:0000313" key="10">
    <source>
        <dbReference type="EMBL" id="KAK0135877.1"/>
    </source>
</evidence>
<dbReference type="FunFam" id="2.40.160.110:FF:000003">
    <property type="entry name" value="ATPase H+ transporting accessory protein 1"/>
    <property type="match status" value="1"/>
</dbReference>
<feature type="chain" id="PRO_5041350216" evidence="7">
    <location>
        <begin position="21"/>
        <end position="301"/>
    </location>
</feature>
<organism evidence="10 11">
    <name type="scientific">Merluccius polli</name>
    <name type="common">Benguela hake</name>
    <name type="synonym">Merluccius cadenati</name>
    <dbReference type="NCBI Taxonomy" id="89951"/>
    <lineage>
        <taxon>Eukaryota</taxon>
        <taxon>Metazoa</taxon>
        <taxon>Chordata</taxon>
        <taxon>Craniata</taxon>
        <taxon>Vertebrata</taxon>
        <taxon>Euteleostomi</taxon>
        <taxon>Actinopterygii</taxon>
        <taxon>Neopterygii</taxon>
        <taxon>Teleostei</taxon>
        <taxon>Neoteleostei</taxon>
        <taxon>Acanthomorphata</taxon>
        <taxon>Zeiogadaria</taxon>
        <taxon>Gadariae</taxon>
        <taxon>Gadiformes</taxon>
        <taxon>Gadoidei</taxon>
        <taxon>Merlucciidae</taxon>
        <taxon>Merluccius</taxon>
    </lineage>
</organism>
<feature type="signal peptide" evidence="7">
    <location>
        <begin position="1"/>
        <end position="20"/>
    </location>
</feature>
<evidence type="ECO:0000313" key="11">
    <source>
        <dbReference type="Proteomes" id="UP001174136"/>
    </source>
</evidence>
<evidence type="ECO:0000256" key="4">
    <source>
        <dbReference type="ARBA" id="ARBA00022989"/>
    </source>
</evidence>
<evidence type="ECO:0000259" key="8">
    <source>
        <dbReference type="Pfam" id="PF05827"/>
    </source>
</evidence>
<comment type="similarity">
    <text evidence="2">Belongs to the vacuolar ATPase subunit S1 family.</text>
</comment>
<comment type="caution">
    <text evidence="10">The sequence shown here is derived from an EMBL/GenBank/DDBJ whole genome shotgun (WGS) entry which is preliminary data.</text>
</comment>
<dbReference type="InterPro" id="IPR046755">
    <property type="entry name" value="VAS1_LD"/>
</dbReference>
<dbReference type="Gene3D" id="2.40.160.110">
    <property type="match status" value="1"/>
</dbReference>
<evidence type="ECO:0000256" key="5">
    <source>
        <dbReference type="ARBA" id="ARBA00023136"/>
    </source>
</evidence>
<keyword evidence="5 6" id="KW-0472">Membrane</keyword>
<dbReference type="AlphaFoldDB" id="A0AA47NTP8"/>
<proteinExistence type="inferred from homology"/>
<dbReference type="GO" id="GO:0001671">
    <property type="term" value="F:ATPase activator activity"/>
    <property type="evidence" value="ECO:0007669"/>
    <property type="project" value="TreeGrafter"/>
</dbReference>
<evidence type="ECO:0000256" key="1">
    <source>
        <dbReference type="ARBA" id="ARBA00004167"/>
    </source>
</evidence>
<gene>
    <name evidence="10" type="primary">ATP6AP1L</name>
    <name evidence="10" type="ORF">N1851_028254</name>
</gene>
<reference evidence="10" key="1">
    <citation type="journal article" date="2023" name="Front. Mar. Sci.">
        <title>A new Merluccius polli reference genome to investigate the effects of global change in West African waters.</title>
        <authorList>
            <person name="Mateo J.L."/>
            <person name="Blanco-Fernandez C."/>
            <person name="Garcia-Vazquez E."/>
            <person name="Machado-Schiaffino G."/>
        </authorList>
    </citation>
    <scope>NUCLEOTIDE SEQUENCE</scope>
    <source>
        <strain evidence="10">C29</strain>
        <tissue evidence="10">Fin</tissue>
    </source>
</reference>
<dbReference type="GO" id="GO:0030641">
    <property type="term" value="P:regulation of cellular pH"/>
    <property type="evidence" value="ECO:0007669"/>
    <property type="project" value="TreeGrafter"/>
</dbReference>
<feature type="domain" description="V-type proton ATPase subunit S1/VOA1 transmembrane" evidence="9">
    <location>
        <begin position="241"/>
        <end position="278"/>
    </location>
</feature>
<comment type="subcellular location">
    <subcellularLocation>
        <location evidence="1">Membrane</location>
        <topology evidence="1">Single-pass membrane protein</topology>
    </subcellularLocation>
</comment>
<dbReference type="PANTHER" id="PTHR12471:SF3">
    <property type="entry name" value="ATPASE, H+ TRANSPORTING, LYSOSOMAL ACCESSORY PROTEIN 1-LIKE"/>
    <property type="match status" value="1"/>
</dbReference>
<evidence type="ECO:0000256" key="3">
    <source>
        <dbReference type="ARBA" id="ARBA00022692"/>
    </source>
</evidence>
<dbReference type="GO" id="GO:0098588">
    <property type="term" value="C:bounding membrane of organelle"/>
    <property type="evidence" value="ECO:0007669"/>
    <property type="project" value="UniProtKB-ARBA"/>
</dbReference>
<evidence type="ECO:0000256" key="7">
    <source>
        <dbReference type="SAM" id="SignalP"/>
    </source>
</evidence>
<name>A0AA47NTP8_MERPO</name>
<accession>A0AA47NTP8</accession>
<dbReference type="Pfam" id="PF05827">
    <property type="entry name" value="VAS1_LD"/>
    <property type="match status" value="1"/>
</dbReference>